<keyword evidence="5" id="KW-0472">Membrane</keyword>
<dbReference type="EMBL" id="JALJOQ010000001">
    <property type="protein sequence ID" value="KAK9815123.1"/>
    <property type="molecule type" value="Genomic_DNA"/>
</dbReference>
<dbReference type="Gene3D" id="3.50.50.100">
    <property type="match status" value="1"/>
</dbReference>
<evidence type="ECO:0000259" key="12">
    <source>
        <dbReference type="Pfam" id="PF07992"/>
    </source>
</evidence>
<feature type="domain" description="External alternative NADH-ubiquinone oxidoreductase-like C-terminal" evidence="13">
    <location>
        <begin position="403"/>
        <end position="469"/>
    </location>
</feature>
<evidence type="ECO:0000256" key="11">
    <source>
        <dbReference type="SAM" id="MobiDB-lite"/>
    </source>
</evidence>
<dbReference type="Proteomes" id="UP001465755">
    <property type="component" value="Unassembled WGS sequence"/>
</dbReference>
<organism evidence="14 15">
    <name type="scientific">Symbiochloris irregularis</name>
    <dbReference type="NCBI Taxonomy" id="706552"/>
    <lineage>
        <taxon>Eukaryota</taxon>
        <taxon>Viridiplantae</taxon>
        <taxon>Chlorophyta</taxon>
        <taxon>core chlorophytes</taxon>
        <taxon>Trebouxiophyceae</taxon>
        <taxon>Trebouxiales</taxon>
        <taxon>Trebouxiaceae</taxon>
        <taxon>Symbiochloris</taxon>
    </lineage>
</organism>
<keyword evidence="7" id="KW-0560">Oxidoreductase</keyword>
<dbReference type="InterPro" id="IPR054585">
    <property type="entry name" value="NDH2-like_C"/>
</dbReference>
<dbReference type="PANTHER" id="PTHR43706:SF13">
    <property type="entry name" value="NADH DEHYDROGENASE-RELATED"/>
    <property type="match status" value="1"/>
</dbReference>
<keyword evidence="15" id="KW-1185">Reference proteome</keyword>
<gene>
    <name evidence="14" type="ORF">WJX73_008113</name>
</gene>
<dbReference type="AlphaFoldDB" id="A0AAW1Q3N4"/>
<dbReference type="SUPFAM" id="SSF51905">
    <property type="entry name" value="FAD/NAD(P)-binding domain"/>
    <property type="match status" value="2"/>
</dbReference>
<evidence type="ECO:0000256" key="3">
    <source>
        <dbReference type="ARBA" id="ARBA00012637"/>
    </source>
</evidence>
<dbReference type="PRINTS" id="PR00368">
    <property type="entry name" value="FADPNR"/>
</dbReference>
<name>A0AAW1Q3N4_9CHLO</name>
<keyword evidence="8" id="KW-0520">NAD</keyword>
<dbReference type="InterPro" id="IPR036188">
    <property type="entry name" value="FAD/NAD-bd_sf"/>
</dbReference>
<evidence type="ECO:0000256" key="4">
    <source>
        <dbReference type="ARBA" id="ARBA00022630"/>
    </source>
</evidence>
<reference evidence="14 15" key="1">
    <citation type="journal article" date="2024" name="Nat. Commun.">
        <title>Phylogenomics reveals the evolutionary origins of lichenization in chlorophyte algae.</title>
        <authorList>
            <person name="Puginier C."/>
            <person name="Libourel C."/>
            <person name="Otte J."/>
            <person name="Skaloud P."/>
            <person name="Haon M."/>
            <person name="Grisel S."/>
            <person name="Petersen M."/>
            <person name="Berrin J.G."/>
            <person name="Delaux P.M."/>
            <person name="Dal Grande F."/>
            <person name="Keller J."/>
        </authorList>
    </citation>
    <scope>NUCLEOTIDE SEQUENCE [LARGE SCALE GENOMIC DNA]</scope>
    <source>
        <strain evidence="14 15">SAG 2036</strain>
    </source>
</reference>
<evidence type="ECO:0000313" key="14">
    <source>
        <dbReference type="EMBL" id="KAK9815123.1"/>
    </source>
</evidence>
<comment type="caution">
    <text evidence="14">The sequence shown here is derived from an EMBL/GenBank/DDBJ whole genome shotgun (WGS) entry which is preliminary data.</text>
</comment>
<evidence type="ECO:0000259" key="13">
    <source>
        <dbReference type="Pfam" id="PF22366"/>
    </source>
</evidence>
<evidence type="ECO:0000256" key="7">
    <source>
        <dbReference type="ARBA" id="ARBA00023002"/>
    </source>
</evidence>
<keyword evidence="5" id="KW-0496">Mitochondrion</keyword>
<sequence length="473" mass="51479">MFSVPSQLGRAFEIPLHTGRKRLVILGSGWAAARLAHDIDCKLFDLTVISPRNHMVFTPLLASACVGTVEARSTAVPLIELQKALRQPQNYYFNSKATSIDIRAKTVECCDLTGINFTCRYDSLAVATGSQGSTFGISGVTDYAHFLREVQHTSAIRGTLLNNWNKANIPGRSRGDRLRLLHTVVVGGGPTGVEFAGELTDFINSDLKKNDYARARDMRVTLVEANEVLGSFDVRLREYAARKLHKHGVHLIQGVVKSIGPEELTLSSGEVLPYGLCVWSTGVGPTDFTTSLPFAKSAKGRLAVDDTLRVLVHPQDADSGPSTPSEVKMTADEHSDAASKEAENLISLPDVYALGDCSANIGAPLPALAQVAEQQGKYLAKQLNEQEANRNIAVKRPPFQYRHLGSMATVGGTSAVLEGPAAKGHKSLSITGFTSWLAWRSAYLTKLGTMRNRLYVAINWLTTLMFGRDISRW</sequence>
<feature type="domain" description="FAD/NAD(P)-binding" evidence="12">
    <location>
        <begin position="22"/>
        <end position="312"/>
    </location>
</feature>
<evidence type="ECO:0000313" key="15">
    <source>
        <dbReference type="Proteomes" id="UP001465755"/>
    </source>
</evidence>
<dbReference type="EC" id="1.6.5.9" evidence="3"/>
<comment type="catalytic activity">
    <reaction evidence="9">
        <text>a quinone + NADH + H(+) = a quinol + NAD(+)</text>
        <dbReference type="Rhea" id="RHEA:46160"/>
        <dbReference type="ChEBI" id="CHEBI:15378"/>
        <dbReference type="ChEBI" id="CHEBI:24646"/>
        <dbReference type="ChEBI" id="CHEBI:57540"/>
        <dbReference type="ChEBI" id="CHEBI:57945"/>
        <dbReference type="ChEBI" id="CHEBI:132124"/>
        <dbReference type="EC" id="1.6.5.9"/>
    </reaction>
</comment>
<feature type="compositionally biased region" description="Basic and acidic residues" evidence="11">
    <location>
        <begin position="329"/>
        <end position="340"/>
    </location>
</feature>
<evidence type="ECO:0000256" key="8">
    <source>
        <dbReference type="ARBA" id="ARBA00023027"/>
    </source>
</evidence>
<comment type="subcellular location">
    <subcellularLocation>
        <location evidence="1">Mitochondrion inner membrane</location>
        <topology evidence="1">Peripheral membrane protein</topology>
    </subcellularLocation>
</comment>
<protein>
    <recommendedName>
        <fullName evidence="3">NADH:ubiquinone reductase (non-electrogenic)</fullName>
        <ecNumber evidence="3">1.6.5.9</ecNumber>
    </recommendedName>
</protein>
<dbReference type="Pfam" id="PF07992">
    <property type="entry name" value="Pyr_redox_2"/>
    <property type="match status" value="1"/>
</dbReference>
<evidence type="ECO:0000256" key="9">
    <source>
        <dbReference type="ARBA" id="ARBA00047599"/>
    </source>
</evidence>
<proteinExistence type="inferred from homology"/>
<keyword evidence="6" id="KW-0274">FAD</keyword>
<dbReference type="InterPro" id="IPR023753">
    <property type="entry name" value="FAD/NAD-binding_dom"/>
</dbReference>
<dbReference type="PANTHER" id="PTHR43706">
    <property type="entry name" value="NADH DEHYDROGENASE"/>
    <property type="match status" value="1"/>
</dbReference>
<comment type="catalytic activity">
    <reaction evidence="10">
        <text>a ubiquinone + NADH + H(+) = a ubiquinol + NAD(+)</text>
        <dbReference type="Rhea" id="RHEA:23152"/>
        <dbReference type="Rhea" id="RHEA-COMP:9565"/>
        <dbReference type="Rhea" id="RHEA-COMP:9566"/>
        <dbReference type="ChEBI" id="CHEBI:15378"/>
        <dbReference type="ChEBI" id="CHEBI:16389"/>
        <dbReference type="ChEBI" id="CHEBI:17976"/>
        <dbReference type="ChEBI" id="CHEBI:57540"/>
        <dbReference type="ChEBI" id="CHEBI:57945"/>
    </reaction>
</comment>
<dbReference type="GO" id="GO:0005743">
    <property type="term" value="C:mitochondrial inner membrane"/>
    <property type="evidence" value="ECO:0007669"/>
    <property type="project" value="UniProtKB-SubCell"/>
</dbReference>
<evidence type="ECO:0000256" key="6">
    <source>
        <dbReference type="ARBA" id="ARBA00022827"/>
    </source>
</evidence>
<keyword evidence="5" id="KW-0999">Mitochondrion inner membrane</keyword>
<accession>A0AAW1Q3N4</accession>
<dbReference type="InterPro" id="IPR045024">
    <property type="entry name" value="NDH-2"/>
</dbReference>
<dbReference type="Pfam" id="PF22366">
    <property type="entry name" value="NDH2_C"/>
    <property type="match status" value="1"/>
</dbReference>
<evidence type="ECO:0000256" key="1">
    <source>
        <dbReference type="ARBA" id="ARBA00004637"/>
    </source>
</evidence>
<comment type="similarity">
    <text evidence="2">Belongs to the NADH dehydrogenase family.</text>
</comment>
<evidence type="ECO:0000256" key="5">
    <source>
        <dbReference type="ARBA" id="ARBA00022792"/>
    </source>
</evidence>
<keyword evidence="4" id="KW-0285">Flavoprotein</keyword>
<evidence type="ECO:0000256" key="10">
    <source>
        <dbReference type="ARBA" id="ARBA00049010"/>
    </source>
</evidence>
<feature type="region of interest" description="Disordered" evidence="11">
    <location>
        <begin position="314"/>
        <end position="340"/>
    </location>
</feature>
<evidence type="ECO:0000256" key="2">
    <source>
        <dbReference type="ARBA" id="ARBA00005272"/>
    </source>
</evidence>
<dbReference type="GO" id="GO:0050136">
    <property type="term" value="F:NADH dehydrogenase (quinone) (non-electrogenic) activity"/>
    <property type="evidence" value="ECO:0007669"/>
    <property type="project" value="UniProtKB-EC"/>
</dbReference>